<dbReference type="Gene3D" id="3.40.50.720">
    <property type="entry name" value="NAD(P)-binding Rossmann-like Domain"/>
    <property type="match status" value="1"/>
</dbReference>
<evidence type="ECO:0000259" key="4">
    <source>
        <dbReference type="SMART" id="SM00822"/>
    </source>
</evidence>
<dbReference type="PROSITE" id="PS00061">
    <property type="entry name" value="ADH_SHORT"/>
    <property type="match status" value="1"/>
</dbReference>
<dbReference type="PRINTS" id="PR00080">
    <property type="entry name" value="SDRFAMILY"/>
</dbReference>
<dbReference type="Proteomes" id="UP001290455">
    <property type="component" value="Unassembled WGS sequence"/>
</dbReference>
<comment type="similarity">
    <text evidence="1">Belongs to the short-chain dehydrogenases/reductases (SDR) family.</text>
</comment>
<dbReference type="InterPro" id="IPR002347">
    <property type="entry name" value="SDR_fam"/>
</dbReference>
<gene>
    <name evidence="5" type="ORF">SM124_12945</name>
</gene>
<protein>
    <submittedName>
        <fullName evidence="5">SDR family oxidoreductase</fullName>
    </submittedName>
</protein>
<dbReference type="Pfam" id="PF13561">
    <property type="entry name" value="adh_short_C2"/>
    <property type="match status" value="1"/>
</dbReference>
<sequence>MNVLELFSLTGKTAIVTGGGRGLGEQIAEGFAEAGANVVLCSRKVEACQEVAERLEKLGVKTLALKCDIANPEDVQNVVAETMKHFGRIDILVNNSGATWGAPVADMPLDAWQKVINVNVTGTFLMSQAVGKVMIEQKSGKIINIASVAGLGGTDPTFMDTIGYNTSKGAVITFTKDLAAKWGQHNINVNAIAPGFFPTKMSKVIMEHGKDHILGGTPLRRFGSDDDLKGVALFLASNASNYVTGDVVVVDGGTHVL</sequence>
<dbReference type="SMART" id="SM00822">
    <property type="entry name" value="PKS_KR"/>
    <property type="match status" value="1"/>
</dbReference>
<dbReference type="InterPro" id="IPR052178">
    <property type="entry name" value="Sec_Metab_Biosynth_SDR"/>
</dbReference>
<proteinExistence type="inferred from homology"/>
<feature type="domain" description="Ketoreductase" evidence="4">
    <location>
        <begin position="12"/>
        <end position="185"/>
    </location>
</feature>
<dbReference type="EMBL" id="JAXOFX010000008">
    <property type="protein sequence ID" value="MDZ5472638.1"/>
    <property type="molecule type" value="Genomic_DNA"/>
</dbReference>
<evidence type="ECO:0000313" key="6">
    <source>
        <dbReference type="Proteomes" id="UP001290455"/>
    </source>
</evidence>
<keyword evidence="2" id="KW-0521">NADP</keyword>
<accession>A0ABU5IZQ6</accession>
<evidence type="ECO:0000256" key="3">
    <source>
        <dbReference type="ARBA" id="ARBA00023002"/>
    </source>
</evidence>
<dbReference type="InterPro" id="IPR020904">
    <property type="entry name" value="Sc_DH/Rdtase_CS"/>
</dbReference>
<reference evidence="5 6" key="1">
    <citation type="submission" date="2023-11" db="EMBL/GenBank/DDBJ databases">
        <title>Bacillus jintuensis, isolated from a mudflat on the Beibu Gulf coast.</title>
        <authorList>
            <person name="Li M."/>
        </authorList>
    </citation>
    <scope>NUCLEOTIDE SEQUENCE [LARGE SCALE GENOMIC DNA]</scope>
    <source>
        <strain evidence="5 6">31A1R</strain>
    </source>
</reference>
<dbReference type="PRINTS" id="PR00081">
    <property type="entry name" value="GDHRDH"/>
</dbReference>
<evidence type="ECO:0000313" key="5">
    <source>
        <dbReference type="EMBL" id="MDZ5472638.1"/>
    </source>
</evidence>
<evidence type="ECO:0000256" key="2">
    <source>
        <dbReference type="ARBA" id="ARBA00022857"/>
    </source>
</evidence>
<dbReference type="PANTHER" id="PTHR43618">
    <property type="entry name" value="7-ALPHA-HYDROXYSTEROID DEHYDROGENASE"/>
    <property type="match status" value="1"/>
</dbReference>
<dbReference type="NCBIfam" id="NF005559">
    <property type="entry name" value="PRK07231.1"/>
    <property type="match status" value="1"/>
</dbReference>
<keyword evidence="6" id="KW-1185">Reference proteome</keyword>
<dbReference type="SUPFAM" id="SSF51735">
    <property type="entry name" value="NAD(P)-binding Rossmann-fold domains"/>
    <property type="match status" value="1"/>
</dbReference>
<dbReference type="InterPro" id="IPR057326">
    <property type="entry name" value="KR_dom"/>
</dbReference>
<comment type="caution">
    <text evidence="5">The sequence shown here is derived from an EMBL/GenBank/DDBJ whole genome shotgun (WGS) entry which is preliminary data.</text>
</comment>
<dbReference type="RefSeq" id="WP_322446942.1">
    <property type="nucleotide sequence ID" value="NZ_JAXOFX010000008.1"/>
</dbReference>
<dbReference type="InterPro" id="IPR036291">
    <property type="entry name" value="NAD(P)-bd_dom_sf"/>
</dbReference>
<organism evidence="5 6">
    <name type="scientific">Robertmurraya mangrovi</name>
    <dbReference type="NCBI Taxonomy" id="3098077"/>
    <lineage>
        <taxon>Bacteria</taxon>
        <taxon>Bacillati</taxon>
        <taxon>Bacillota</taxon>
        <taxon>Bacilli</taxon>
        <taxon>Bacillales</taxon>
        <taxon>Bacillaceae</taxon>
        <taxon>Robertmurraya</taxon>
    </lineage>
</organism>
<dbReference type="NCBIfam" id="NF006070">
    <property type="entry name" value="PRK08213.1"/>
    <property type="match status" value="1"/>
</dbReference>
<dbReference type="PANTHER" id="PTHR43618:SF8">
    <property type="entry name" value="7ALPHA-HYDROXYSTEROID DEHYDROGENASE"/>
    <property type="match status" value="1"/>
</dbReference>
<evidence type="ECO:0000256" key="1">
    <source>
        <dbReference type="ARBA" id="ARBA00006484"/>
    </source>
</evidence>
<keyword evidence="3" id="KW-0560">Oxidoreductase</keyword>
<name>A0ABU5IZQ6_9BACI</name>